<dbReference type="EMBL" id="JBBNAE010000004">
    <property type="protein sequence ID" value="KAK9130631.1"/>
    <property type="molecule type" value="Genomic_DNA"/>
</dbReference>
<evidence type="ECO:0000256" key="5">
    <source>
        <dbReference type="ARBA" id="ARBA00022771"/>
    </source>
</evidence>
<keyword evidence="10" id="KW-1133">Transmembrane helix</keyword>
<feature type="region of interest" description="Disordered" evidence="9">
    <location>
        <begin position="88"/>
        <end position="125"/>
    </location>
</feature>
<evidence type="ECO:0000256" key="6">
    <source>
        <dbReference type="ARBA" id="ARBA00022786"/>
    </source>
</evidence>
<feature type="domain" description="RING-type" evidence="11">
    <location>
        <begin position="237"/>
        <end position="278"/>
    </location>
</feature>
<evidence type="ECO:0000256" key="9">
    <source>
        <dbReference type="SAM" id="MobiDB-lite"/>
    </source>
</evidence>
<evidence type="ECO:0000256" key="4">
    <source>
        <dbReference type="ARBA" id="ARBA00022723"/>
    </source>
</evidence>
<dbReference type="Pfam" id="PF13639">
    <property type="entry name" value="zf-RING_2"/>
    <property type="match status" value="1"/>
</dbReference>
<evidence type="ECO:0000259" key="11">
    <source>
        <dbReference type="PROSITE" id="PS50089"/>
    </source>
</evidence>
<dbReference type="GO" id="GO:0061630">
    <property type="term" value="F:ubiquitin protein ligase activity"/>
    <property type="evidence" value="ECO:0007669"/>
    <property type="project" value="UniProtKB-EC"/>
</dbReference>
<evidence type="ECO:0000256" key="2">
    <source>
        <dbReference type="ARBA" id="ARBA00012483"/>
    </source>
</evidence>
<comment type="caution">
    <text evidence="12">The sequence shown here is derived from an EMBL/GenBank/DDBJ whole genome shotgun (WGS) entry which is preliminary data.</text>
</comment>
<feature type="transmembrane region" description="Helical" evidence="10">
    <location>
        <begin position="352"/>
        <end position="372"/>
    </location>
</feature>
<accession>A0AAP0P7T4</accession>
<keyword evidence="13" id="KW-1185">Reference proteome</keyword>
<dbReference type="SUPFAM" id="SSF57850">
    <property type="entry name" value="RING/U-box"/>
    <property type="match status" value="1"/>
</dbReference>
<dbReference type="PANTHER" id="PTHR15710">
    <property type="entry name" value="E3 UBIQUITIN-PROTEIN LIGASE PRAJA"/>
    <property type="match status" value="1"/>
</dbReference>
<organism evidence="12 13">
    <name type="scientific">Stephania japonica</name>
    <dbReference type="NCBI Taxonomy" id="461633"/>
    <lineage>
        <taxon>Eukaryota</taxon>
        <taxon>Viridiplantae</taxon>
        <taxon>Streptophyta</taxon>
        <taxon>Embryophyta</taxon>
        <taxon>Tracheophyta</taxon>
        <taxon>Spermatophyta</taxon>
        <taxon>Magnoliopsida</taxon>
        <taxon>Ranunculales</taxon>
        <taxon>Menispermaceae</taxon>
        <taxon>Menispermoideae</taxon>
        <taxon>Cissampelideae</taxon>
        <taxon>Stephania</taxon>
    </lineage>
</organism>
<dbReference type="Proteomes" id="UP001417504">
    <property type="component" value="Unassembled WGS sequence"/>
</dbReference>
<evidence type="ECO:0000313" key="12">
    <source>
        <dbReference type="EMBL" id="KAK9130631.1"/>
    </source>
</evidence>
<dbReference type="Gene3D" id="3.30.40.10">
    <property type="entry name" value="Zinc/RING finger domain, C3HC4 (zinc finger)"/>
    <property type="match status" value="1"/>
</dbReference>
<dbReference type="InterPro" id="IPR013083">
    <property type="entry name" value="Znf_RING/FYVE/PHD"/>
</dbReference>
<protein>
    <recommendedName>
        <fullName evidence="2">RING-type E3 ubiquitin transferase</fullName>
        <ecNumber evidence="2">2.3.2.27</ecNumber>
    </recommendedName>
</protein>
<evidence type="ECO:0000256" key="10">
    <source>
        <dbReference type="SAM" id="Phobius"/>
    </source>
</evidence>
<sequence length="414" mass="45687">MEDLFSHENWETDSNLSIGGYLGGFHGESDNVSFSGYGGGSDAVSFSIYGGGSDAASVDGLSFRDGQSFSHPDDGSDVGWDTDIDPMQAGRRQWNSDEEEDEWEEADAEEGAVGMSETEDSNRVSVSVSSSDNYAPFDWLNYVGSPESNASIHRRVQEVRRADVHHVFTELEEEAPENTFSGNIGDYIDTSGLEQLLEQLAASVLPHRGAPPASASFVDSLPCVVVTEEHVKDNLICAVCKDPLSVGVIVKRLPCTHLYHPPCILPWLNARNSCPLCRYELPTDNKSYEARKRNREQRVVDQVIEQGDTSGEGGSSHYVSAIERDEVHELSTDTAIAEYSGSNRADRRGRRWLFFAAVPAVSLVGIALVLWLKNPLAVRRQPNEDFGFLQGGLRPGSSIGQRPLNRNRRWWSIF</sequence>
<dbReference type="FunFam" id="3.30.40.10:FF:000022">
    <property type="entry name" value="E3 ubiquitin-protein ligase RING1-like"/>
    <property type="match status" value="1"/>
</dbReference>
<evidence type="ECO:0000313" key="13">
    <source>
        <dbReference type="Proteomes" id="UP001417504"/>
    </source>
</evidence>
<evidence type="ECO:0000256" key="1">
    <source>
        <dbReference type="ARBA" id="ARBA00000900"/>
    </source>
</evidence>
<evidence type="ECO:0000256" key="7">
    <source>
        <dbReference type="ARBA" id="ARBA00022833"/>
    </source>
</evidence>
<keyword evidence="10" id="KW-0472">Membrane</keyword>
<feature type="compositionally biased region" description="Acidic residues" evidence="9">
    <location>
        <begin position="96"/>
        <end position="110"/>
    </location>
</feature>
<keyword evidence="7" id="KW-0862">Zinc</keyword>
<keyword evidence="6" id="KW-0833">Ubl conjugation pathway</keyword>
<keyword evidence="3" id="KW-0808">Transferase</keyword>
<dbReference type="GO" id="GO:0016567">
    <property type="term" value="P:protein ubiquitination"/>
    <property type="evidence" value="ECO:0007669"/>
    <property type="project" value="TreeGrafter"/>
</dbReference>
<keyword evidence="4" id="KW-0479">Metal-binding</keyword>
<dbReference type="GO" id="GO:0008270">
    <property type="term" value="F:zinc ion binding"/>
    <property type="evidence" value="ECO:0007669"/>
    <property type="project" value="UniProtKB-KW"/>
</dbReference>
<evidence type="ECO:0000256" key="3">
    <source>
        <dbReference type="ARBA" id="ARBA00022679"/>
    </source>
</evidence>
<evidence type="ECO:0000256" key="8">
    <source>
        <dbReference type="PROSITE-ProRule" id="PRU00175"/>
    </source>
</evidence>
<gene>
    <name evidence="12" type="ORF">Sjap_011118</name>
</gene>
<dbReference type="PANTHER" id="PTHR15710:SF242">
    <property type="entry name" value="OS06G0633500 PROTEIN"/>
    <property type="match status" value="1"/>
</dbReference>
<dbReference type="InterPro" id="IPR001841">
    <property type="entry name" value="Znf_RING"/>
</dbReference>
<dbReference type="SMART" id="SM00184">
    <property type="entry name" value="RING"/>
    <property type="match status" value="1"/>
</dbReference>
<keyword evidence="10" id="KW-0812">Transmembrane</keyword>
<reference evidence="12 13" key="1">
    <citation type="submission" date="2024-01" db="EMBL/GenBank/DDBJ databases">
        <title>Genome assemblies of Stephania.</title>
        <authorList>
            <person name="Yang L."/>
        </authorList>
    </citation>
    <scope>NUCLEOTIDE SEQUENCE [LARGE SCALE GENOMIC DNA]</scope>
    <source>
        <strain evidence="12">QJT</strain>
        <tissue evidence="12">Leaf</tissue>
    </source>
</reference>
<proteinExistence type="predicted"/>
<keyword evidence="5 8" id="KW-0863">Zinc-finger</keyword>
<dbReference type="PROSITE" id="PS50089">
    <property type="entry name" value="ZF_RING_2"/>
    <property type="match status" value="1"/>
</dbReference>
<comment type="catalytic activity">
    <reaction evidence="1">
        <text>S-ubiquitinyl-[E2 ubiquitin-conjugating enzyme]-L-cysteine + [acceptor protein]-L-lysine = [E2 ubiquitin-conjugating enzyme]-L-cysteine + N(6)-ubiquitinyl-[acceptor protein]-L-lysine.</text>
        <dbReference type="EC" id="2.3.2.27"/>
    </reaction>
</comment>
<dbReference type="AlphaFoldDB" id="A0AAP0P7T4"/>
<dbReference type="GO" id="GO:0005737">
    <property type="term" value="C:cytoplasm"/>
    <property type="evidence" value="ECO:0007669"/>
    <property type="project" value="TreeGrafter"/>
</dbReference>
<dbReference type="EC" id="2.3.2.27" evidence="2"/>
<name>A0AAP0P7T4_9MAGN</name>